<evidence type="ECO:0000313" key="4">
    <source>
        <dbReference type="Proteomes" id="UP000305929"/>
    </source>
</evidence>
<keyword evidence="3" id="KW-0378">Hydrolase</keyword>
<dbReference type="EMBL" id="SZNQ01000001">
    <property type="protein sequence ID" value="TKT02763.1"/>
    <property type="molecule type" value="Genomic_DNA"/>
</dbReference>
<keyword evidence="4" id="KW-1185">Reference proteome</keyword>
<keyword evidence="3" id="KW-0540">Nuclease</keyword>
<dbReference type="OrthoDB" id="4168508at2"/>
<sequence>MVHKPAWFRDGQVFISYAPTVGINKDGEDLFVVDPDTGLRTNTIDDQIAADVTALTTEFETTDTSRWVDTDKLGDQLMAVPNYFDDRPIRDFEKMMKSSELEGFKQQTIGDLIENGLIEAMHGHGSPSADFRTGHVPYIKVSDIRAGQVNINPTNRVPDVVAERFWKGSESGLREYDLVTPIRTSKNIGEFALIMPGQERVVLTKEVLVLRASENAPFDNFYILWAMTLKAVRRQWDRIVFMQTNREDVGRRYREILIPVPPNREAADMHSQAFRDYYLGTQRLRDNFLTYLASEDKHYIFMASSVASVEDFIEESGSDD</sequence>
<keyword evidence="1" id="KW-0680">Restriction system</keyword>
<protein>
    <submittedName>
        <fullName evidence="3">Restriction endonuclease subunit S</fullName>
    </submittedName>
</protein>
<dbReference type="InterPro" id="IPR044946">
    <property type="entry name" value="Restrct_endonuc_typeI_TRD_sf"/>
</dbReference>
<dbReference type="AlphaFoldDB" id="A0A4V6AW81"/>
<dbReference type="Proteomes" id="UP000305929">
    <property type="component" value="Unassembled WGS sequence"/>
</dbReference>
<dbReference type="GO" id="GO:0003677">
    <property type="term" value="F:DNA binding"/>
    <property type="evidence" value="ECO:0007669"/>
    <property type="project" value="UniProtKB-KW"/>
</dbReference>
<dbReference type="GO" id="GO:0009307">
    <property type="term" value="P:DNA restriction-modification system"/>
    <property type="evidence" value="ECO:0007669"/>
    <property type="project" value="UniProtKB-KW"/>
</dbReference>
<keyword evidence="2" id="KW-0238">DNA-binding</keyword>
<dbReference type="SUPFAM" id="SSF116734">
    <property type="entry name" value="DNA methylase specificity domain"/>
    <property type="match status" value="1"/>
</dbReference>
<proteinExistence type="predicted"/>
<name>A0A4V6AW81_STRLS</name>
<evidence type="ECO:0000256" key="2">
    <source>
        <dbReference type="ARBA" id="ARBA00023125"/>
    </source>
</evidence>
<evidence type="ECO:0000256" key="1">
    <source>
        <dbReference type="ARBA" id="ARBA00022747"/>
    </source>
</evidence>
<gene>
    <name evidence="3" type="ORF">E4U91_23540</name>
</gene>
<dbReference type="GO" id="GO:0004519">
    <property type="term" value="F:endonuclease activity"/>
    <property type="evidence" value="ECO:0007669"/>
    <property type="project" value="UniProtKB-KW"/>
</dbReference>
<reference evidence="3 4" key="1">
    <citation type="submission" date="2019-04" db="EMBL/GenBank/DDBJ databases">
        <title>Streptomyces lasaliensis sp. nov., an Actinomycete isolated from soil which produces the polyether antibiotic lasalocid.</title>
        <authorList>
            <person name="Erwin G."/>
            <person name="Haber C."/>
        </authorList>
    </citation>
    <scope>NUCLEOTIDE SEQUENCE [LARGE SCALE GENOMIC DNA]</scope>
    <source>
        <strain evidence="3 4">X-537</strain>
    </source>
</reference>
<dbReference type="Gene3D" id="3.90.220.20">
    <property type="entry name" value="DNA methylase specificity domains"/>
    <property type="match status" value="1"/>
</dbReference>
<evidence type="ECO:0000313" key="3">
    <source>
        <dbReference type="EMBL" id="TKT02763.1"/>
    </source>
</evidence>
<comment type="caution">
    <text evidence="3">The sequence shown here is derived from an EMBL/GenBank/DDBJ whole genome shotgun (WGS) entry which is preliminary data.</text>
</comment>
<organism evidence="3 4">
    <name type="scientific">Streptomyces lasalocidi</name>
    <name type="common">Streptomyces lasaliensis</name>
    <dbReference type="NCBI Taxonomy" id="324833"/>
    <lineage>
        <taxon>Bacteria</taxon>
        <taxon>Bacillati</taxon>
        <taxon>Actinomycetota</taxon>
        <taxon>Actinomycetes</taxon>
        <taxon>Kitasatosporales</taxon>
        <taxon>Streptomycetaceae</taxon>
        <taxon>Streptomyces</taxon>
    </lineage>
</organism>
<keyword evidence="3" id="KW-0255">Endonuclease</keyword>
<dbReference type="RefSeq" id="WP_137308673.1">
    <property type="nucleotide sequence ID" value="NZ_SZNQ01000001.1"/>
</dbReference>
<accession>A0A4V6AW81</accession>